<dbReference type="SMR" id="A0A1U8FRZ6"/>
<keyword evidence="6" id="KW-0418">Kinase</keyword>
<comment type="subcellular location">
    <subcellularLocation>
        <location evidence="1">Cell membrane</location>
        <topology evidence="1">Single-pass type I membrane protein</topology>
    </subcellularLocation>
</comment>
<feature type="domain" description="Protein kinase" evidence="20">
    <location>
        <begin position="329"/>
        <end position="609"/>
    </location>
</feature>
<reference evidence="21 22" key="2">
    <citation type="journal article" date="2017" name="Genome Biol.">
        <title>New reference genome sequences of hot pepper reveal the massive evolution of plant disease-resistance genes by retroduplication.</title>
        <authorList>
            <person name="Kim S."/>
            <person name="Park J."/>
            <person name="Yeom S.I."/>
            <person name="Kim Y.M."/>
            <person name="Seo E."/>
            <person name="Kim K.T."/>
            <person name="Kim M.S."/>
            <person name="Lee J.M."/>
            <person name="Cheong K."/>
            <person name="Shin H.S."/>
            <person name="Kim S.B."/>
            <person name="Han K."/>
            <person name="Lee J."/>
            <person name="Park M."/>
            <person name="Lee H.A."/>
            <person name="Lee H.Y."/>
            <person name="Lee Y."/>
            <person name="Oh S."/>
            <person name="Lee J.H."/>
            <person name="Choi E."/>
            <person name="Choi E."/>
            <person name="Lee S.E."/>
            <person name="Jeon J."/>
            <person name="Kim H."/>
            <person name="Choi G."/>
            <person name="Song H."/>
            <person name="Lee J."/>
            <person name="Lee S.C."/>
            <person name="Kwon J.K."/>
            <person name="Lee H.Y."/>
            <person name="Koo N."/>
            <person name="Hong Y."/>
            <person name="Kim R.W."/>
            <person name="Kang W.H."/>
            <person name="Huh J.H."/>
            <person name="Kang B.C."/>
            <person name="Yang T.J."/>
            <person name="Lee Y.H."/>
            <person name="Bennetzen J.L."/>
            <person name="Choi D."/>
        </authorList>
    </citation>
    <scope>NUCLEOTIDE SEQUENCE [LARGE SCALE GENOMIC DNA]</scope>
    <source>
        <strain evidence="22">cv. CM334</strain>
    </source>
</reference>
<dbReference type="EC" id="2.7.11.1" evidence="4"/>
<evidence type="ECO:0000256" key="2">
    <source>
        <dbReference type="ARBA" id="ARBA00008536"/>
    </source>
</evidence>
<keyword evidence="12 17" id="KW-0067">ATP-binding</keyword>
<dbReference type="PANTHER" id="PTHR27007">
    <property type="match status" value="1"/>
</dbReference>
<keyword evidence="8 18" id="KW-0812">Transmembrane</keyword>
<evidence type="ECO:0000256" key="9">
    <source>
        <dbReference type="ARBA" id="ARBA00022729"/>
    </source>
</evidence>
<accession>A0A1U8FRZ6</accession>
<evidence type="ECO:0000313" key="21">
    <source>
        <dbReference type="EMBL" id="PHT95548.1"/>
    </source>
</evidence>
<dbReference type="InterPro" id="IPR019825">
    <property type="entry name" value="Lectin_legB_Mn/Ca_BS"/>
</dbReference>
<dbReference type="InterPro" id="IPR001220">
    <property type="entry name" value="Legume_lectin_dom"/>
</dbReference>
<dbReference type="KEGG" id="cann:107861087"/>
<dbReference type="PROSITE" id="PS00107">
    <property type="entry name" value="PROTEIN_KINASE_ATP"/>
    <property type="match status" value="1"/>
</dbReference>
<evidence type="ECO:0000256" key="19">
    <source>
        <dbReference type="SAM" id="SignalP"/>
    </source>
</evidence>
<dbReference type="Gramene" id="PHT95548">
    <property type="protein sequence ID" value="PHT95548"/>
    <property type="gene ID" value="T459_03430"/>
</dbReference>
<keyword evidence="11 17" id="KW-0547">Nucleotide-binding</keyword>
<evidence type="ECO:0000256" key="17">
    <source>
        <dbReference type="PROSITE-ProRule" id="PRU10141"/>
    </source>
</evidence>
<evidence type="ECO:0000256" key="11">
    <source>
        <dbReference type="ARBA" id="ARBA00022741"/>
    </source>
</evidence>
<dbReference type="FunFam" id="1.10.510.10:FF:000240">
    <property type="entry name" value="Lectin-domain containing receptor kinase A4.3"/>
    <property type="match status" value="1"/>
</dbReference>
<comment type="similarity">
    <text evidence="2">In the N-terminal section; belongs to the leguminous lectin family.</text>
</comment>
<keyword evidence="6" id="KW-0723">Serine/threonine-protein kinase</keyword>
<keyword evidence="10" id="KW-0430">Lectin</keyword>
<keyword evidence="14 18" id="KW-0472">Membrane</keyword>
<dbReference type="SUPFAM" id="SSF49899">
    <property type="entry name" value="Concanavalin A-like lectins/glucanases"/>
    <property type="match status" value="1"/>
</dbReference>
<dbReference type="GO" id="GO:0005524">
    <property type="term" value="F:ATP binding"/>
    <property type="evidence" value="ECO:0007669"/>
    <property type="project" value="UniProtKB-UniRule"/>
</dbReference>
<dbReference type="InterPro" id="IPR011009">
    <property type="entry name" value="Kinase-like_dom_sf"/>
</dbReference>
<keyword evidence="9 19" id="KW-0732">Signal</keyword>
<dbReference type="PROSITE" id="PS50011">
    <property type="entry name" value="PROTEIN_KINASE_DOM"/>
    <property type="match status" value="1"/>
</dbReference>
<dbReference type="GO" id="GO:0004674">
    <property type="term" value="F:protein serine/threonine kinase activity"/>
    <property type="evidence" value="ECO:0007669"/>
    <property type="project" value="UniProtKB-KW"/>
</dbReference>
<evidence type="ECO:0000256" key="14">
    <source>
        <dbReference type="ARBA" id="ARBA00023136"/>
    </source>
</evidence>
<evidence type="ECO:0000256" key="10">
    <source>
        <dbReference type="ARBA" id="ARBA00022734"/>
    </source>
</evidence>
<keyword evidence="22" id="KW-1185">Reference proteome</keyword>
<feature type="chain" id="PRO_5030035532" description="non-specific serine/threonine protein kinase" evidence="19">
    <location>
        <begin position="22"/>
        <end position="642"/>
    </location>
</feature>
<evidence type="ECO:0000256" key="4">
    <source>
        <dbReference type="ARBA" id="ARBA00012513"/>
    </source>
</evidence>
<dbReference type="OMA" id="VDYDGWS"/>
<dbReference type="Gene3D" id="1.10.510.10">
    <property type="entry name" value="Transferase(Phosphotransferase) domain 1"/>
    <property type="match status" value="1"/>
</dbReference>
<evidence type="ECO:0000256" key="1">
    <source>
        <dbReference type="ARBA" id="ARBA00004251"/>
    </source>
</evidence>
<evidence type="ECO:0000256" key="3">
    <source>
        <dbReference type="ARBA" id="ARBA00010217"/>
    </source>
</evidence>
<evidence type="ECO:0000256" key="8">
    <source>
        <dbReference type="ARBA" id="ARBA00022692"/>
    </source>
</evidence>
<dbReference type="OrthoDB" id="1925696at2759"/>
<keyword evidence="15" id="KW-0675">Receptor</keyword>
<keyword evidence="5" id="KW-1003">Cell membrane</keyword>
<dbReference type="Gene3D" id="3.30.200.20">
    <property type="entry name" value="Phosphorylase Kinase, domain 1"/>
    <property type="match status" value="1"/>
</dbReference>
<dbReference type="FunFam" id="3.30.200.20:FF:000178">
    <property type="entry name" value="serine/threonine-protein kinase PBS1-like"/>
    <property type="match status" value="1"/>
</dbReference>
<evidence type="ECO:0000256" key="6">
    <source>
        <dbReference type="ARBA" id="ARBA00022527"/>
    </source>
</evidence>
<evidence type="ECO:0000256" key="12">
    <source>
        <dbReference type="ARBA" id="ARBA00022840"/>
    </source>
</evidence>
<dbReference type="GO" id="GO:0002229">
    <property type="term" value="P:defense response to oomycetes"/>
    <property type="evidence" value="ECO:0007669"/>
    <property type="project" value="UniProtKB-ARBA"/>
</dbReference>
<comment type="similarity">
    <text evidence="3">In the C-terminal section; belongs to the protein kinase superfamily. Ser/Thr protein kinase family.</text>
</comment>
<dbReference type="Proteomes" id="UP000222542">
    <property type="component" value="Unassembled WGS sequence"/>
</dbReference>
<dbReference type="GO" id="GO:0005886">
    <property type="term" value="C:plasma membrane"/>
    <property type="evidence" value="ECO:0000318"/>
    <property type="project" value="GO_Central"/>
</dbReference>
<dbReference type="Pfam" id="PF00139">
    <property type="entry name" value="Lectin_legB"/>
    <property type="match status" value="1"/>
</dbReference>
<feature type="transmembrane region" description="Helical" evidence="18">
    <location>
        <begin position="266"/>
        <end position="289"/>
    </location>
</feature>
<dbReference type="EMBL" id="AYRZ02000001">
    <property type="protein sequence ID" value="PHT95548.1"/>
    <property type="molecule type" value="Genomic_DNA"/>
</dbReference>
<dbReference type="PROSITE" id="PS00307">
    <property type="entry name" value="LECTIN_LEGUME_BETA"/>
    <property type="match status" value="1"/>
</dbReference>
<reference evidence="21 22" key="1">
    <citation type="journal article" date="2014" name="Nat. Genet.">
        <title>Genome sequence of the hot pepper provides insights into the evolution of pungency in Capsicum species.</title>
        <authorList>
            <person name="Kim S."/>
            <person name="Park M."/>
            <person name="Yeom S.I."/>
            <person name="Kim Y.M."/>
            <person name="Lee J.M."/>
            <person name="Lee H.A."/>
            <person name="Seo E."/>
            <person name="Choi J."/>
            <person name="Cheong K."/>
            <person name="Kim K.T."/>
            <person name="Jung K."/>
            <person name="Lee G.W."/>
            <person name="Oh S.K."/>
            <person name="Bae C."/>
            <person name="Kim S.B."/>
            <person name="Lee H.Y."/>
            <person name="Kim S.Y."/>
            <person name="Kim M.S."/>
            <person name="Kang B.C."/>
            <person name="Jo Y.D."/>
            <person name="Yang H.B."/>
            <person name="Jeong H.J."/>
            <person name="Kang W.H."/>
            <person name="Kwon J.K."/>
            <person name="Shin C."/>
            <person name="Lim J.Y."/>
            <person name="Park J.H."/>
            <person name="Huh J.H."/>
            <person name="Kim J.S."/>
            <person name="Kim B.D."/>
            <person name="Cohen O."/>
            <person name="Paran I."/>
            <person name="Suh M.C."/>
            <person name="Lee S.B."/>
            <person name="Kim Y.K."/>
            <person name="Shin Y."/>
            <person name="Noh S.J."/>
            <person name="Park J."/>
            <person name="Seo Y.S."/>
            <person name="Kwon S.Y."/>
            <person name="Kim H.A."/>
            <person name="Park J.M."/>
            <person name="Kim H.J."/>
            <person name="Choi S.B."/>
            <person name="Bosland P.W."/>
            <person name="Reeves G."/>
            <person name="Jo S.H."/>
            <person name="Lee B.W."/>
            <person name="Cho H.T."/>
            <person name="Choi H.S."/>
            <person name="Lee M.S."/>
            <person name="Yu Y."/>
            <person name="Do Choi Y."/>
            <person name="Park B.S."/>
            <person name="van Deynze A."/>
            <person name="Ashrafi H."/>
            <person name="Hill T."/>
            <person name="Kim W.T."/>
            <person name="Pai H.S."/>
            <person name="Ahn H.K."/>
            <person name="Yeam I."/>
            <person name="Giovannoni J.J."/>
            <person name="Rose J.K."/>
            <person name="Sorensen I."/>
            <person name="Lee S.J."/>
            <person name="Kim R.W."/>
            <person name="Choi I.Y."/>
            <person name="Choi B.S."/>
            <person name="Lim J.S."/>
            <person name="Lee Y.H."/>
            <person name="Choi D."/>
        </authorList>
    </citation>
    <scope>NUCLEOTIDE SEQUENCE [LARGE SCALE GENOMIC DNA]</scope>
    <source>
        <strain evidence="22">cv. CM334</strain>
    </source>
</reference>
<evidence type="ECO:0000256" key="18">
    <source>
        <dbReference type="SAM" id="Phobius"/>
    </source>
</evidence>
<dbReference type="InterPro" id="IPR017441">
    <property type="entry name" value="Protein_kinase_ATP_BS"/>
</dbReference>
<evidence type="ECO:0000256" key="7">
    <source>
        <dbReference type="ARBA" id="ARBA00022679"/>
    </source>
</evidence>
<dbReference type="SUPFAM" id="SSF56112">
    <property type="entry name" value="Protein kinase-like (PK-like)"/>
    <property type="match status" value="1"/>
</dbReference>
<organism evidence="21 22">
    <name type="scientific">Capsicum annuum</name>
    <name type="common">Capsicum pepper</name>
    <dbReference type="NCBI Taxonomy" id="4072"/>
    <lineage>
        <taxon>Eukaryota</taxon>
        <taxon>Viridiplantae</taxon>
        <taxon>Streptophyta</taxon>
        <taxon>Embryophyta</taxon>
        <taxon>Tracheophyta</taxon>
        <taxon>Spermatophyta</taxon>
        <taxon>Magnoliopsida</taxon>
        <taxon>eudicotyledons</taxon>
        <taxon>Gunneridae</taxon>
        <taxon>Pentapetalae</taxon>
        <taxon>asterids</taxon>
        <taxon>lamiids</taxon>
        <taxon>Solanales</taxon>
        <taxon>Solanaceae</taxon>
        <taxon>Solanoideae</taxon>
        <taxon>Capsiceae</taxon>
        <taxon>Capsicum</taxon>
    </lineage>
</organism>
<dbReference type="Pfam" id="PF00069">
    <property type="entry name" value="Pkinase"/>
    <property type="match status" value="1"/>
</dbReference>
<dbReference type="CDD" id="cd06899">
    <property type="entry name" value="lectin_legume_LecRK_Arcelin_ConA"/>
    <property type="match status" value="1"/>
</dbReference>
<protein>
    <recommendedName>
        <fullName evidence="4">non-specific serine/threonine protein kinase</fullName>
        <ecNumber evidence="4">2.7.11.1</ecNumber>
    </recommendedName>
</protein>
<dbReference type="InterPro" id="IPR000719">
    <property type="entry name" value="Prot_kinase_dom"/>
</dbReference>
<evidence type="ECO:0000256" key="16">
    <source>
        <dbReference type="ARBA" id="ARBA00023180"/>
    </source>
</evidence>
<sequence>MLKLLILLVLLYQSSILFVESHNFSFPSFDVGSGRNLTCWGSVSAANGTFNLKLDQPQNNSYKVGRVLFSYSIPVWPASFSIIFTIRIFTYQSISGDGMAFLIAHDNKLSPPDSYGSFIGILDPSTQGGTLHQLAVEFDTYRNEHEMDGNHVAIVTTSMESPVAVRSLSDVGIDLRSGRNITIKIDYDAWTKILEISVAYAGQPLVKFVSQEIIMQETVPQNAYAGFSASTAYFSEVHHLLNWNFTLFELPEGSLKHGLDPNKEKIALLVTIPIVVVSLAVIVSFLITGRKDRKERHQRKEDIEMLTKTAANAPQIFTYRQLSKATRSFSKDNLLGTGGFGSVYKGLFYDSPTTVAVKRINATSNQGEKEYLAEICTIGRFRHKKLVQLIGWCHDTEKHLLVYKYIGKILLDWATRFKILSELASSLLYLHEECGNPIVNREVKPSNVMLDTKYNAHLGDFGLARLLQNENFVSTTVAGTPGYQAPEVSYTGRATPESDVYSFGMVVLEVVCGRRSKGIMEENSLVDNVWSSYEKGALLECMDPMLDGKFDNVQAQKCFIAGLACLHPNRLLRPKMRKVVQVFMNPDEPLMKLPESRPSFVCVSWHSSTYSTITTSNAPLGSMKHIPDEVTVSYEYASETKK</sequence>
<keyword evidence="7" id="KW-0808">Transferase</keyword>
<evidence type="ECO:0000313" key="22">
    <source>
        <dbReference type="Proteomes" id="UP000222542"/>
    </source>
</evidence>
<evidence type="ECO:0000256" key="5">
    <source>
        <dbReference type="ARBA" id="ARBA00022475"/>
    </source>
</evidence>
<gene>
    <name evidence="21" type="ORF">T459_03430</name>
</gene>
<dbReference type="AlphaFoldDB" id="A0A1U8FRZ6"/>
<comment type="caution">
    <text evidence="21">The sequence shown here is derived from an EMBL/GenBank/DDBJ whole genome shotgun (WGS) entry which is preliminary data.</text>
</comment>
<keyword evidence="13 18" id="KW-1133">Transmembrane helix</keyword>
<evidence type="ECO:0000256" key="13">
    <source>
        <dbReference type="ARBA" id="ARBA00022989"/>
    </source>
</evidence>
<dbReference type="InterPro" id="IPR013320">
    <property type="entry name" value="ConA-like_dom_sf"/>
</dbReference>
<feature type="signal peptide" evidence="19">
    <location>
        <begin position="1"/>
        <end position="21"/>
    </location>
</feature>
<name>A0A1U8FRZ6_CAPAN</name>
<keyword evidence="16" id="KW-0325">Glycoprotein</keyword>
<evidence type="ECO:0000259" key="20">
    <source>
        <dbReference type="PROSITE" id="PS50011"/>
    </source>
</evidence>
<dbReference type="STRING" id="4072.A0A1U8FRZ6"/>
<dbReference type="Gene3D" id="2.60.120.200">
    <property type="match status" value="1"/>
</dbReference>
<proteinExistence type="inferred from homology"/>
<dbReference type="InterPro" id="IPR050528">
    <property type="entry name" value="L-type_Lectin-RKs"/>
</dbReference>
<evidence type="ECO:0000256" key="15">
    <source>
        <dbReference type="ARBA" id="ARBA00023170"/>
    </source>
</evidence>
<dbReference type="GO" id="GO:0030246">
    <property type="term" value="F:carbohydrate binding"/>
    <property type="evidence" value="ECO:0007669"/>
    <property type="project" value="UniProtKB-KW"/>
</dbReference>
<feature type="binding site" evidence="17">
    <location>
        <position position="358"/>
    </location>
    <ligand>
        <name>ATP</name>
        <dbReference type="ChEBI" id="CHEBI:30616"/>
    </ligand>
</feature>